<dbReference type="Gene3D" id="3.40.50.200">
    <property type="entry name" value="Peptidase S8/S53 domain"/>
    <property type="match status" value="1"/>
</dbReference>
<feature type="signal peptide" evidence="6">
    <location>
        <begin position="1"/>
        <end position="25"/>
    </location>
</feature>
<dbReference type="GO" id="GO:0006508">
    <property type="term" value="P:proteolysis"/>
    <property type="evidence" value="ECO:0007669"/>
    <property type="project" value="UniProtKB-KW"/>
</dbReference>
<organism evidence="8 9">
    <name type="scientific">Pontibacter mucosus</name>
    <dbReference type="NCBI Taxonomy" id="1649266"/>
    <lineage>
        <taxon>Bacteria</taxon>
        <taxon>Pseudomonadati</taxon>
        <taxon>Bacteroidota</taxon>
        <taxon>Cytophagia</taxon>
        <taxon>Cytophagales</taxon>
        <taxon>Hymenobacteraceae</taxon>
        <taxon>Pontibacter</taxon>
    </lineage>
</organism>
<dbReference type="Proteomes" id="UP000244225">
    <property type="component" value="Unassembled WGS sequence"/>
</dbReference>
<comment type="similarity">
    <text evidence="1 5">Belongs to the peptidase S8 family.</text>
</comment>
<dbReference type="PROSITE" id="PS00137">
    <property type="entry name" value="SUBTILASE_HIS"/>
    <property type="match status" value="1"/>
</dbReference>
<evidence type="ECO:0000256" key="5">
    <source>
        <dbReference type="PROSITE-ProRule" id="PRU01240"/>
    </source>
</evidence>
<dbReference type="InterPro" id="IPR000209">
    <property type="entry name" value="Peptidase_S8/S53_dom"/>
</dbReference>
<evidence type="ECO:0000256" key="2">
    <source>
        <dbReference type="ARBA" id="ARBA00022670"/>
    </source>
</evidence>
<evidence type="ECO:0000259" key="7">
    <source>
        <dbReference type="Pfam" id="PF00082"/>
    </source>
</evidence>
<evidence type="ECO:0000256" key="1">
    <source>
        <dbReference type="ARBA" id="ARBA00011073"/>
    </source>
</evidence>
<gene>
    <name evidence="8" type="ORF">C8N40_110138</name>
</gene>
<keyword evidence="4 5" id="KW-0720">Serine protease</keyword>
<dbReference type="AlphaFoldDB" id="A0A2T5YDT5"/>
<feature type="domain" description="Peptidase S8/S53" evidence="7">
    <location>
        <begin position="195"/>
        <end position="414"/>
    </location>
</feature>
<dbReference type="EMBL" id="QBKI01000010">
    <property type="protein sequence ID" value="PTX14709.1"/>
    <property type="molecule type" value="Genomic_DNA"/>
</dbReference>
<feature type="active site" description="Charge relay system" evidence="5">
    <location>
        <position position="402"/>
    </location>
</feature>
<feature type="active site" description="Charge relay system" evidence="5">
    <location>
        <position position="229"/>
    </location>
</feature>
<dbReference type="PANTHER" id="PTHR43806">
    <property type="entry name" value="PEPTIDASE S8"/>
    <property type="match status" value="1"/>
</dbReference>
<evidence type="ECO:0000313" key="8">
    <source>
        <dbReference type="EMBL" id="PTX14709.1"/>
    </source>
</evidence>
<dbReference type="InterPro" id="IPR036852">
    <property type="entry name" value="Peptidase_S8/S53_dom_sf"/>
</dbReference>
<dbReference type="InterPro" id="IPR050131">
    <property type="entry name" value="Peptidase_S8_subtilisin-like"/>
</dbReference>
<evidence type="ECO:0000256" key="3">
    <source>
        <dbReference type="ARBA" id="ARBA00022801"/>
    </source>
</evidence>
<dbReference type="PANTHER" id="PTHR43806:SF11">
    <property type="entry name" value="CEREVISIN-RELATED"/>
    <property type="match status" value="1"/>
</dbReference>
<keyword evidence="3 5" id="KW-0378">Hydrolase</keyword>
<protein>
    <submittedName>
        <fullName evidence="8">Subtilase family protein</fullName>
    </submittedName>
</protein>
<reference evidence="8 9" key="1">
    <citation type="submission" date="2018-04" db="EMBL/GenBank/DDBJ databases">
        <title>Genomic Encyclopedia of Archaeal and Bacterial Type Strains, Phase II (KMG-II): from individual species to whole genera.</title>
        <authorList>
            <person name="Goeker M."/>
        </authorList>
    </citation>
    <scope>NUCLEOTIDE SEQUENCE [LARGE SCALE GENOMIC DNA]</scope>
    <source>
        <strain evidence="8 9">DSM 100162</strain>
    </source>
</reference>
<keyword evidence="9" id="KW-1185">Reference proteome</keyword>
<keyword evidence="2 5" id="KW-0645">Protease</keyword>
<sequence length="443" mass="47609">MFVKFCLSVSIIIFTLLLSCNNVSKDSPDNVKVDTFPQPTSTSDSSVVAKKNEVAQPLEGDYILVYDDTLARRLAAIQIPGEKKSNPGYLDSLFTAEAKRIFEFQLLAEDPTLEIYNATAFCLFARSRLSYSGLVAKSKLYRNTGLRRVEDNYLFRVDIPESKSVAAPPTSEAQWGVLAVSNSSKPNGTYKAAWVLDTGIDPEHEDLNVDMVRSQSFVDGEALMDQNGHGTHIAGIIGAKANGTGVVGIAPNAPIRALKVISSDNQIILGDLIRALNYVLFNSISGEVMNLSFVRGFGPDIDVPIIQSIAARGVYVTIAAGNSSNMPSRSAENIDSYTYNGRTGVYPAAINGPRIYTVSAFGSPLHDAIFANYGPSVDFSMPGVNIISAEPLGQYSSRDGTSMAAPHLAGLLLLHNGSVHNSSKVLCSHDGNTYQVASEPKLD</sequence>
<dbReference type="GO" id="GO:0004252">
    <property type="term" value="F:serine-type endopeptidase activity"/>
    <property type="evidence" value="ECO:0007669"/>
    <property type="project" value="UniProtKB-UniRule"/>
</dbReference>
<feature type="chain" id="PRO_5015638552" evidence="6">
    <location>
        <begin position="26"/>
        <end position="443"/>
    </location>
</feature>
<evidence type="ECO:0000313" key="9">
    <source>
        <dbReference type="Proteomes" id="UP000244225"/>
    </source>
</evidence>
<dbReference type="PRINTS" id="PR00723">
    <property type="entry name" value="SUBTILISIN"/>
</dbReference>
<dbReference type="OrthoDB" id="9798386at2"/>
<dbReference type="PROSITE" id="PS51257">
    <property type="entry name" value="PROKAR_LIPOPROTEIN"/>
    <property type="match status" value="1"/>
</dbReference>
<proteinExistence type="inferred from homology"/>
<comment type="caution">
    <text evidence="8">The sequence shown here is derived from an EMBL/GenBank/DDBJ whole genome shotgun (WGS) entry which is preliminary data.</text>
</comment>
<feature type="active site" description="Charge relay system" evidence="5">
    <location>
        <position position="197"/>
    </location>
</feature>
<keyword evidence="6" id="KW-0732">Signal</keyword>
<dbReference type="InterPro" id="IPR022398">
    <property type="entry name" value="Peptidase_S8_His-AS"/>
</dbReference>
<evidence type="ECO:0000256" key="4">
    <source>
        <dbReference type="ARBA" id="ARBA00022825"/>
    </source>
</evidence>
<dbReference type="RefSeq" id="WP_108213227.1">
    <property type="nucleotide sequence ID" value="NZ_QBKI01000010.1"/>
</dbReference>
<accession>A0A2T5YDT5</accession>
<dbReference type="SUPFAM" id="SSF52743">
    <property type="entry name" value="Subtilisin-like"/>
    <property type="match status" value="1"/>
</dbReference>
<dbReference type="PROSITE" id="PS51892">
    <property type="entry name" value="SUBTILASE"/>
    <property type="match status" value="1"/>
</dbReference>
<name>A0A2T5YDT5_9BACT</name>
<dbReference type="Pfam" id="PF00082">
    <property type="entry name" value="Peptidase_S8"/>
    <property type="match status" value="1"/>
</dbReference>
<dbReference type="InterPro" id="IPR015500">
    <property type="entry name" value="Peptidase_S8_subtilisin-rel"/>
</dbReference>
<evidence type="ECO:0000256" key="6">
    <source>
        <dbReference type="SAM" id="SignalP"/>
    </source>
</evidence>